<keyword evidence="4 6" id="KW-1133">Transmembrane helix</keyword>
<dbReference type="AlphaFoldDB" id="A0A0F0KM63"/>
<dbReference type="Pfam" id="PF04138">
    <property type="entry name" value="GtrA_DPMS_TM"/>
    <property type="match status" value="1"/>
</dbReference>
<dbReference type="PANTHER" id="PTHR38459">
    <property type="entry name" value="PROPHAGE BACTOPRENOL-LINKED GLUCOSE TRANSLOCASE HOMOLOG"/>
    <property type="match status" value="1"/>
</dbReference>
<sequence>MTAAPPPRTGAWISSSRRSAIRYLVAGGLAFLVDLGLLALFHQVFGWPTWLAAGSAFVLSFAFTYTIQRYFTFESNAPHGRTLLKYTALVVFNTLATAAIVALIDMTPAGWAVGKVVATAATTIWNYFAYRYWVFADRSR</sequence>
<accession>A0A0F0KM63</accession>
<protein>
    <submittedName>
        <fullName evidence="8">GtrA-like protein</fullName>
    </submittedName>
</protein>
<evidence type="ECO:0000256" key="5">
    <source>
        <dbReference type="ARBA" id="ARBA00023136"/>
    </source>
</evidence>
<evidence type="ECO:0000256" key="1">
    <source>
        <dbReference type="ARBA" id="ARBA00004141"/>
    </source>
</evidence>
<feature type="transmembrane region" description="Helical" evidence="6">
    <location>
        <begin position="110"/>
        <end position="130"/>
    </location>
</feature>
<dbReference type="OrthoDB" id="2082501at2"/>
<name>A0A0F0KM63_9MICO</name>
<keyword evidence="9" id="KW-1185">Reference proteome</keyword>
<dbReference type="GO" id="GO:0005886">
    <property type="term" value="C:plasma membrane"/>
    <property type="evidence" value="ECO:0007669"/>
    <property type="project" value="TreeGrafter"/>
</dbReference>
<feature type="transmembrane region" description="Helical" evidence="6">
    <location>
        <begin position="47"/>
        <end position="71"/>
    </location>
</feature>
<dbReference type="RefSeq" id="WP_052674377.1">
    <property type="nucleotide sequence ID" value="NZ_CP099706.1"/>
</dbReference>
<dbReference type="InterPro" id="IPR051401">
    <property type="entry name" value="GtrA_CellWall_Glycosyl"/>
</dbReference>
<evidence type="ECO:0000256" key="4">
    <source>
        <dbReference type="ARBA" id="ARBA00022989"/>
    </source>
</evidence>
<dbReference type="Proteomes" id="UP000033448">
    <property type="component" value="Unassembled WGS sequence"/>
</dbReference>
<dbReference type="PATRIC" id="fig|582680.7.peg.2555"/>
<dbReference type="GO" id="GO:0000271">
    <property type="term" value="P:polysaccharide biosynthetic process"/>
    <property type="evidence" value="ECO:0007669"/>
    <property type="project" value="InterPro"/>
</dbReference>
<comment type="subcellular location">
    <subcellularLocation>
        <location evidence="1">Membrane</location>
        <topology evidence="1">Multi-pass membrane protein</topology>
    </subcellularLocation>
</comment>
<proteinExistence type="inferred from homology"/>
<evidence type="ECO:0000256" key="2">
    <source>
        <dbReference type="ARBA" id="ARBA00009399"/>
    </source>
</evidence>
<comment type="similarity">
    <text evidence="2">Belongs to the GtrA family.</text>
</comment>
<evidence type="ECO:0000256" key="6">
    <source>
        <dbReference type="SAM" id="Phobius"/>
    </source>
</evidence>
<evidence type="ECO:0000313" key="8">
    <source>
        <dbReference type="EMBL" id="KJL21539.1"/>
    </source>
</evidence>
<keyword evidence="5 6" id="KW-0472">Membrane</keyword>
<feature type="transmembrane region" description="Helical" evidence="6">
    <location>
        <begin position="83"/>
        <end position="104"/>
    </location>
</feature>
<dbReference type="EMBL" id="JYIT01000081">
    <property type="protein sequence ID" value="KJL21539.1"/>
    <property type="molecule type" value="Genomic_DNA"/>
</dbReference>
<comment type="caution">
    <text evidence="8">The sequence shown here is derived from an EMBL/GenBank/DDBJ whole genome shotgun (WGS) entry which is preliminary data.</text>
</comment>
<reference evidence="8 9" key="1">
    <citation type="submission" date="2015-02" db="EMBL/GenBank/DDBJ databases">
        <title>Draft genome sequences of ten Microbacterium spp. with emphasis on heavy metal contaminated environments.</title>
        <authorList>
            <person name="Corretto E."/>
        </authorList>
    </citation>
    <scope>NUCLEOTIDE SEQUENCE [LARGE SCALE GENOMIC DNA]</scope>
    <source>
        <strain evidence="8 9">DSM 23848</strain>
    </source>
</reference>
<evidence type="ECO:0000256" key="3">
    <source>
        <dbReference type="ARBA" id="ARBA00022692"/>
    </source>
</evidence>
<evidence type="ECO:0000259" key="7">
    <source>
        <dbReference type="Pfam" id="PF04138"/>
    </source>
</evidence>
<gene>
    <name evidence="8" type="ORF">RL72_02500</name>
</gene>
<keyword evidence="3 6" id="KW-0812">Transmembrane</keyword>
<dbReference type="InterPro" id="IPR007267">
    <property type="entry name" value="GtrA_DPMS_TM"/>
</dbReference>
<feature type="transmembrane region" description="Helical" evidence="6">
    <location>
        <begin position="21"/>
        <end position="41"/>
    </location>
</feature>
<evidence type="ECO:0000313" key="9">
    <source>
        <dbReference type="Proteomes" id="UP000033448"/>
    </source>
</evidence>
<dbReference type="PANTHER" id="PTHR38459:SF1">
    <property type="entry name" value="PROPHAGE BACTOPRENOL-LINKED GLUCOSE TRANSLOCASE HOMOLOG"/>
    <property type="match status" value="1"/>
</dbReference>
<organism evidence="8 9">
    <name type="scientific">Microbacterium azadirachtae</name>
    <dbReference type="NCBI Taxonomy" id="582680"/>
    <lineage>
        <taxon>Bacteria</taxon>
        <taxon>Bacillati</taxon>
        <taxon>Actinomycetota</taxon>
        <taxon>Actinomycetes</taxon>
        <taxon>Micrococcales</taxon>
        <taxon>Microbacteriaceae</taxon>
        <taxon>Microbacterium</taxon>
    </lineage>
</organism>
<feature type="domain" description="GtrA/DPMS transmembrane" evidence="7">
    <location>
        <begin position="22"/>
        <end position="135"/>
    </location>
</feature>